<dbReference type="PANTHER" id="PTHR12861:SF3">
    <property type="entry name" value="TRANSLOCON-ASSOCIATED PROTEIN SUBUNIT BETA"/>
    <property type="match status" value="1"/>
</dbReference>
<dbReference type="KEGG" id="mmh:Mmah_1264"/>
<evidence type="ECO:0000313" key="4">
    <source>
        <dbReference type="Proteomes" id="UP000001059"/>
    </source>
</evidence>
<dbReference type="PANTHER" id="PTHR12861">
    <property type="entry name" value="TRANSLOCON-ASSOCIATED PROTEIN, BETA SUBUNIT PRECURSOR TRAP-BETA SIGNAL SEQUENCE RECEPTOR BETA SUBUNIT"/>
    <property type="match status" value="1"/>
</dbReference>
<feature type="compositionally biased region" description="Polar residues" evidence="1">
    <location>
        <begin position="472"/>
        <end position="483"/>
    </location>
</feature>
<gene>
    <name evidence="3" type="ordered locus">Mmah_1264</name>
</gene>
<keyword evidence="2" id="KW-0472">Membrane</keyword>
<keyword evidence="2" id="KW-1133">Transmembrane helix</keyword>
<name>D5EC67_METMS</name>
<feature type="compositionally biased region" description="Acidic residues" evidence="1">
    <location>
        <begin position="484"/>
        <end position="497"/>
    </location>
</feature>
<evidence type="ECO:0000256" key="2">
    <source>
        <dbReference type="SAM" id="Phobius"/>
    </source>
</evidence>
<dbReference type="AlphaFoldDB" id="D5EC67"/>
<organism evidence="3 4">
    <name type="scientific">Methanohalophilus mahii (strain ATCC 35705 / DSM 5219 / SLP)</name>
    <dbReference type="NCBI Taxonomy" id="547558"/>
    <lineage>
        <taxon>Archaea</taxon>
        <taxon>Methanobacteriati</taxon>
        <taxon>Methanobacteriota</taxon>
        <taxon>Stenosarchaea group</taxon>
        <taxon>Methanomicrobia</taxon>
        <taxon>Methanosarcinales</taxon>
        <taxon>Methanosarcinaceae</taxon>
        <taxon>Methanohalophilus</taxon>
    </lineage>
</organism>
<dbReference type="STRING" id="547558.Mmah_1264"/>
<dbReference type="Pfam" id="PF13584">
    <property type="entry name" value="BatD"/>
    <property type="match status" value="1"/>
</dbReference>
<dbReference type="RefSeq" id="WP_013037710.1">
    <property type="nucleotide sequence ID" value="NC_014002.1"/>
</dbReference>
<sequence precursor="true">MYSRLFLSLLLICAMAATASAYTLDDVEWDTSIDSATLHWGDSVEDNGYTITAEDFQKDEHVYISISKNGQTVKHGALLVGDNLEYRDTEEGKDIRVHVKQVEVNIDEWTGNMEDPIAKIQVDQRGEPEFDISIETGRDEYDPRITSETEMEVTLKIKNGGSAKAEDIQLNVDPAGMDVVGGDLTETISSLEADETTEEYKLTLKVPHLWEETDLDIVSTVDGYDINGDMHESEEIETVTIAPKVELMITKSMPEKIYMDKTARVSVSIRNNGIYDVSDIVVVDELFDHMELLDDLNLKKEISLEAGETIKLFEYSLKPTKSGEFKAPATIASFKAPNGKTYEYESNEPEIEINGPVISVTQSTDSLTVRPSDEVKISVKVSNKGNRDASVNAVSEIPEDVTFVSGETSLDQVIPKGESKSYNYIVRAENDGNFTVPAVKASFIDMENYKGERVSNTLQFNVTDTSTRDTANDTSNKADSQTSGDEEDNNIFSDDESNGGSGSGENNENNKVQPGFGALMAIFVLAGIYVFGIKR</sequence>
<keyword evidence="2" id="KW-0812">Transmembrane</keyword>
<dbReference type="Proteomes" id="UP000001059">
    <property type="component" value="Chromosome"/>
</dbReference>
<dbReference type="Gene3D" id="2.60.40.10">
    <property type="entry name" value="Immunoglobulins"/>
    <property type="match status" value="1"/>
</dbReference>
<dbReference type="EMBL" id="CP001994">
    <property type="protein sequence ID" value="ADE36768.1"/>
    <property type="molecule type" value="Genomic_DNA"/>
</dbReference>
<dbReference type="HOGENOM" id="CLU_509625_0_0_2"/>
<dbReference type="OrthoDB" id="125550at2157"/>
<evidence type="ECO:0000256" key="1">
    <source>
        <dbReference type="SAM" id="MobiDB-lite"/>
    </source>
</evidence>
<protein>
    <submittedName>
        <fullName evidence="3">Uncharacterized protein</fullName>
    </submittedName>
</protein>
<dbReference type="GeneID" id="8983434"/>
<reference evidence="3 4" key="1">
    <citation type="submission" date="2010-03" db="EMBL/GenBank/DDBJ databases">
        <title>The complete genome of Methanohalophilus mahii DSM 5219.</title>
        <authorList>
            <consortium name="US DOE Joint Genome Institute (JGI-PGF)"/>
            <person name="Lucas S."/>
            <person name="Copeland A."/>
            <person name="Lapidus A."/>
            <person name="Glavina del Rio T."/>
            <person name="Dalin E."/>
            <person name="Tice H."/>
            <person name="Bruce D."/>
            <person name="Goodwin L."/>
            <person name="Pitluck S."/>
            <person name="Kyrpides N."/>
            <person name="Mavromatis K."/>
            <person name="Ivanova N."/>
            <person name="Lykidis A."/>
            <person name="Saunders E."/>
            <person name="Brettin T."/>
            <person name="Detter J.C."/>
            <person name="Han C."/>
            <person name="Land M."/>
            <person name="Hauser L."/>
            <person name="Markowitz V."/>
            <person name="Cheng J.-F."/>
            <person name="Hugenholtz P."/>
            <person name="Woyke T."/>
            <person name="Wu D."/>
            <person name="Spring S."/>
            <person name="Schneider S."/>
            <person name="Schroeder M."/>
            <person name="Klenk H.-P."/>
            <person name="Eisen J.A."/>
        </authorList>
    </citation>
    <scope>NUCLEOTIDE SEQUENCE [LARGE SCALE GENOMIC DNA]</scope>
    <source>
        <strain evidence="4">ATCC 35705 / DSM 5219 / SLP</strain>
    </source>
</reference>
<evidence type="ECO:0000313" key="3">
    <source>
        <dbReference type="EMBL" id="ADE36768.1"/>
    </source>
</evidence>
<accession>D5EC67</accession>
<feature type="transmembrane region" description="Helical" evidence="2">
    <location>
        <begin position="515"/>
        <end position="533"/>
    </location>
</feature>
<feature type="region of interest" description="Disordered" evidence="1">
    <location>
        <begin position="460"/>
        <end position="510"/>
    </location>
</feature>
<dbReference type="InterPro" id="IPR013783">
    <property type="entry name" value="Ig-like_fold"/>
</dbReference>
<proteinExistence type="predicted"/>
<dbReference type="InterPro" id="IPR025738">
    <property type="entry name" value="BatD"/>
</dbReference>
<keyword evidence="4" id="KW-1185">Reference proteome</keyword>